<dbReference type="Proteomes" id="UP000012024">
    <property type="component" value="Unassembled WGS sequence"/>
</dbReference>
<dbReference type="InterPro" id="IPR036155">
    <property type="entry name" value="Crypto/Photolyase_N_sf"/>
</dbReference>
<dbReference type="Gene3D" id="1.10.579.10">
    <property type="entry name" value="DNA Cyclobutane Dipyrimidine Photolyase, subunit A, domain 3"/>
    <property type="match status" value="1"/>
</dbReference>
<dbReference type="InterPro" id="IPR006050">
    <property type="entry name" value="DNA_photolyase_N"/>
</dbReference>
<dbReference type="Pfam" id="PF03441">
    <property type="entry name" value="FAD_binding_7"/>
    <property type="match status" value="1"/>
</dbReference>
<evidence type="ECO:0000256" key="5">
    <source>
        <dbReference type="ARBA" id="ARBA00022991"/>
    </source>
</evidence>
<keyword evidence="5 8" id="KW-0157">Chromophore</keyword>
<dbReference type="Pfam" id="PF00875">
    <property type="entry name" value="DNA_photolyase"/>
    <property type="match status" value="1"/>
</dbReference>
<dbReference type="InterPro" id="IPR036134">
    <property type="entry name" value="Crypto/Photolyase_FAD-like_sf"/>
</dbReference>
<gene>
    <name evidence="10" type="ORF">D778_01231</name>
</gene>
<evidence type="ECO:0000313" key="10">
    <source>
        <dbReference type="EMBL" id="EMQ94047.1"/>
    </source>
</evidence>
<keyword evidence="11" id="KW-1185">Reference proteome</keyword>
<dbReference type="Gene3D" id="3.40.50.620">
    <property type="entry name" value="HUPs"/>
    <property type="match status" value="1"/>
</dbReference>
<evidence type="ECO:0000256" key="7">
    <source>
        <dbReference type="PIRSR" id="PIRSR602081-2"/>
    </source>
</evidence>
<dbReference type="PANTHER" id="PTHR11455">
    <property type="entry name" value="CRYPTOCHROME"/>
    <property type="match status" value="1"/>
</dbReference>
<accession>M7MD08</accession>
<feature type="binding site" evidence="6">
    <location>
        <begin position="249"/>
        <end position="253"/>
    </location>
    <ligand>
        <name>FAD</name>
        <dbReference type="ChEBI" id="CHEBI:57692"/>
    </ligand>
</feature>
<feature type="binding site" evidence="6">
    <location>
        <begin position="386"/>
        <end position="388"/>
    </location>
    <ligand>
        <name>FAD</name>
        <dbReference type="ChEBI" id="CHEBI:57692"/>
    </ligand>
</feature>
<dbReference type="InterPro" id="IPR014729">
    <property type="entry name" value="Rossmann-like_a/b/a_fold"/>
</dbReference>
<dbReference type="RefSeq" id="WP_007651377.1">
    <property type="nucleotide sequence ID" value="NZ_ANLA01000021.1"/>
</dbReference>
<evidence type="ECO:0000256" key="8">
    <source>
        <dbReference type="RuleBase" id="RU367151"/>
    </source>
</evidence>
<feature type="binding site" evidence="6">
    <location>
        <position position="236"/>
    </location>
    <ligand>
        <name>FAD</name>
        <dbReference type="ChEBI" id="CHEBI:57692"/>
    </ligand>
</feature>
<dbReference type="GO" id="GO:0071949">
    <property type="term" value="F:FAD binding"/>
    <property type="evidence" value="ECO:0007669"/>
    <property type="project" value="TreeGrafter"/>
</dbReference>
<evidence type="ECO:0000256" key="4">
    <source>
        <dbReference type="ARBA" id="ARBA00022827"/>
    </source>
</evidence>
<dbReference type="AlphaFoldDB" id="M7MD08"/>
<evidence type="ECO:0000313" key="11">
    <source>
        <dbReference type="Proteomes" id="UP000012024"/>
    </source>
</evidence>
<dbReference type="EMBL" id="ANLA01000021">
    <property type="protein sequence ID" value="EMQ94047.1"/>
    <property type="molecule type" value="Genomic_DNA"/>
</dbReference>
<evidence type="ECO:0000256" key="3">
    <source>
        <dbReference type="ARBA" id="ARBA00022630"/>
    </source>
</evidence>
<comment type="cofactor">
    <cofactor evidence="6 8">
        <name>FAD</name>
        <dbReference type="ChEBI" id="CHEBI:57692"/>
    </cofactor>
    <text evidence="6 8">Binds 1 FAD per subunit.</text>
</comment>
<dbReference type="eggNOG" id="COG0415">
    <property type="taxonomic scope" value="Bacteria"/>
</dbReference>
<dbReference type="InterPro" id="IPR002081">
    <property type="entry name" value="Cryptochrome/DNA_photolyase_1"/>
</dbReference>
<dbReference type="Gene3D" id="1.25.40.80">
    <property type="match status" value="1"/>
</dbReference>
<organism evidence="10 11">
    <name type="scientific">Xanthomarina gelatinilytica</name>
    <dbReference type="NCBI Taxonomy" id="1137281"/>
    <lineage>
        <taxon>Bacteria</taxon>
        <taxon>Pseudomonadati</taxon>
        <taxon>Bacteroidota</taxon>
        <taxon>Flavobacteriia</taxon>
        <taxon>Flavobacteriales</taxon>
        <taxon>Flavobacteriaceae</taxon>
        <taxon>Xanthomarina</taxon>
    </lineage>
</organism>
<comment type="caution">
    <text evidence="10">The sequence shown here is derived from an EMBL/GenBank/DDBJ whole genome shotgun (WGS) entry which is preliminary data.</text>
</comment>
<comment type="function">
    <text evidence="8">May have a photoreceptor function.</text>
</comment>
<dbReference type="InterPro" id="IPR005101">
    <property type="entry name" value="Cryptochr/Photolyase_FAD-bd"/>
</dbReference>
<feature type="site" description="Electron transfer via tryptophanyl radical" evidence="7">
    <location>
        <position position="396"/>
    </location>
</feature>
<feature type="site" description="Electron transfer via tryptophanyl radical" evidence="7">
    <location>
        <position position="373"/>
    </location>
</feature>
<proteinExistence type="inferred from homology"/>
<protein>
    <recommendedName>
        <fullName evidence="2 8">Cryptochrome DASH</fullName>
    </recommendedName>
</protein>
<evidence type="ECO:0000256" key="6">
    <source>
        <dbReference type="PIRSR" id="PIRSR602081-1"/>
    </source>
</evidence>
<keyword evidence="3 6" id="KW-0285">Flavoprotein</keyword>
<name>M7MD08_9FLAO</name>
<dbReference type="PATRIC" id="fig|1137281.3.peg.2587"/>
<feature type="domain" description="Photolyase/cryptochrome alpha/beta" evidence="9">
    <location>
        <begin position="7"/>
        <end position="141"/>
    </location>
</feature>
<evidence type="ECO:0000256" key="2">
    <source>
        <dbReference type="ARBA" id="ARBA00017881"/>
    </source>
</evidence>
<keyword evidence="4 6" id="KW-0274">FAD</keyword>
<reference evidence="10 11" key="1">
    <citation type="submission" date="2012-12" db="EMBL/GenBank/DDBJ databases">
        <title>Genome assembly of Formosa sp. AK20.</title>
        <authorList>
            <person name="Kumar R."/>
            <person name="Khatri I."/>
            <person name="Vaidya B."/>
            <person name="Subramanian S."/>
            <person name="Pinnaka A."/>
        </authorList>
    </citation>
    <scope>NUCLEOTIDE SEQUENCE [LARGE SCALE GENOMIC DNA]</scope>
    <source>
        <strain evidence="10 11">AK20</strain>
    </source>
</reference>
<comment type="cofactor">
    <cofactor evidence="8">
        <name>(6R)-5,10-methylene-5,6,7,8-tetrahydrofolate</name>
        <dbReference type="ChEBI" id="CHEBI:15636"/>
    </cofactor>
    <text evidence="8">Binds 1 5,10-methenyltetrahydrofolate (MTHF) per subunit.</text>
</comment>
<dbReference type="OrthoDB" id="9772484at2"/>
<evidence type="ECO:0000256" key="1">
    <source>
        <dbReference type="ARBA" id="ARBA00005862"/>
    </source>
</evidence>
<comment type="similarity">
    <text evidence="1 8">Belongs to the DNA photolyase class-1 family.</text>
</comment>
<dbReference type="GO" id="GO:0000719">
    <property type="term" value="P:photoreactive repair"/>
    <property type="evidence" value="ECO:0007669"/>
    <property type="project" value="TreeGrafter"/>
</dbReference>
<dbReference type="GO" id="GO:0003904">
    <property type="term" value="F:deoxyribodipyrimidine photo-lyase activity"/>
    <property type="evidence" value="ECO:0007669"/>
    <property type="project" value="TreeGrafter"/>
</dbReference>
<dbReference type="PANTHER" id="PTHR11455:SF22">
    <property type="entry name" value="CRYPTOCHROME DASH"/>
    <property type="match status" value="1"/>
</dbReference>
<dbReference type="PROSITE" id="PS51645">
    <property type="entry name" value="PHR_CRY_ALPHA_BETA"/>
    <property type="match status" value="1"/>
</dbReference>
<dbReference type="SUPFAM" id="SSF48173">
    <property type="entry name" value="Cryptochrome/photolyase FAD-binding domain"/>
    <property type="match status" value="1"/>
</dbReference>
<sequence length="436" mass="51768">MQTKQNEIGLVWFTNNLRVKDNYVLQQALQNHRSIIGCYCFNPKHFEHSDFGFKKTEKYRAQFLIDTVSNLKSNLKPLNIELFVFNETPETAIKYLVEKHHITSVYHQKEWTSEEVQEINNVKLAVPKTVIWHSFYNQFLYHPEDINMSYPEIPKIFTNFRKKVEKHGFVRPLVKCDQATKTLPIENHTTIPTLNDLGFHDFKPHPNTAFPFKGGETSALKRLNDYFFTTKKLSVYKKTRNGLIGSDFSSKFSPWLANGSLSPRTIYWNVKHFEKEHLKNQSTYWLVFELIWRDYFKYISLKHHNDIFKIGGILHKNYLWESNEQWVKSWIHGDTRSSFVNANMIEIKKTGWMSNRGRQNVASFFAKELMLDWRIGAAYFESMLIDYDVHSNYGNWMYVAGVGNDPRDRTFNVDLQTKRYDPQNKYQCLWLQQTLF</sequence>
<dbReference type="GO" id="GO:0003677">
    <property type="term" value="F:DNA binding"/>
    <property type="evidence" value="ECO:0007669"/>
    <property type="project" value="TreeGrafter"/>
</dbReference>
<dbReference type="NCBIfam" id="TIGR02765">
    <property type="entry name" value="crypto_DASH"/>
    <property type="match status" value="1"/>
</dbReference>
<evidence type="ECO:0000259" key="9">
    <source>
        <dbReference type="PROSITE" id="PS51645"/>
    </source>
</evidence>
<dbReference type="InterPro" id="IPR014133">
    <property type="entry name" value="Cry_DASH"/>
</dbReference>
<feature type="site" description="Electron transfer via tryptophanyl radical" evidence="7">
    <location>
        <position position="320"/>
    </location>
</feature>
<dbReference type="GeneID" id="98642405"/>
<dbReference type="PRINTS" id="PR00147">
    <property type="entry name" value="DNAPHOTLYASE"/>
</dbReference>
<dbReference type="SUPFAM" id="SSF52425">
    <property type="entry name" value="Cryptochrome/photolyase, N-terminal domain"/>
    <property type="match status" value="1"/>
</dbReference>